<keyword evidence="6" id="KW-1185">Reference proteome</keyword>
<evidence type="ECO:0000256" key="1">
    <source>
        <dbReference type="ARBA" id="ARBA00007692"/>
    </source>
</evidence>
<dbReference type="PANTHER" id="PTHR13068:SF112">
    <property type="entry name" value="TRANSCRIPTION TERMINATION FACTOR 3, MITOCHONDRIAL"/>
    <property type="match status" value="1"/>
</dbReference>
<dbReference type="Proteomes" id="UP001255856">
    <property type="component" value="Unassembled WGS sequence"/>
</dbReference>
<reference evidence="5" key="1">
    <citation type="submission" date="2021-01" db="EMBL/GenBank/DDBJ databases">
        <authorList>
            <person name="Eckstrom K.M.E."/>
        </authorList>
    </citation>
    <scope>NUCLEOTIDE SEQUENCE</scope>
    <source>
        <strain evidence="5">UVCC 0001</strain>
    </source>
</reference>
<dbReference type="AlphaFoldDB" id="A0AAD9IMF4"/>
<name>A0AAD9IMF4_PROWI</name>
<protein>
    <submittedName>
        <fullName evidence="5">Uncharacterized protein</fullName>
    </submittedName>
</protein>
<keyword evidence="3" id="KW-0809">Transit peptide</keyword>
<organism evidence="5 6">
    <name type="scientific">Prototheca wickerhamii</name>
    <dbReference type="NCBI Taxonomy" id="3111"/>
    <lineage>
        <taxon>Eukaryota</taxon>
        <taxon>Viridiplantae</taxon>
        <taxon>Chlorophyta</taxon>
        <taxon>core chlorophytes</taxon>
        <taxon>Trebouxiophyceae</taxon>
        <taxon>Chlorellales</taxon>
        <taxon>Chlorellaceae</taxon>
        <taxon>Prototheca</taxon>
    </lineage>
</organism>
<dbReference type="InterPro" id="IPR038538">
    <property type="entry name" value="MTERF_sf"/>
</dbReference>
<dbReference type="EMBL" id="JASFZW010000004">
    <property type="protein sequence ID" value="KAK2078657.1"/>
    <property type="molecule type" value="Genomic_DNA"/>
</dbReference>
<dbReference type="GO" id="GO:0006353">
    <property type="term" value="P:DNA-templated transcription termination"/>
    <property type="evidence" value="ECO:0007669"/>
    <property type="project" value="UniProtKB-KW"/>
</dbReference>
<proteinExistence type="inferred from homology"/>
<evidence type="ECO:0000256" key="2">
    <source>
        <dbReference type="ARBA" id="ARBA00022472"/>
    </source>
</evidence>
<evidence type="ECO:0000256" key="3">
    <source>
        <dbReference type="ARBA" id="ARBA00022946"/>
    </source>
</evidence>
<keyword evidence="2" id="KW-0805">Transcription regulation</keyword>
<keyword evidence="2" id="KW-0804">Transcription</keyword>
<dbReference type="Gene3D" id="1.25.70.10">
    <property type="entry name" value="Transcription termination factor 3, mitochondrial"/>
    <property type="match status" value="1"/>
</dbReference>
<evidence type="ECO:0000256" key="4">
    <source>
        <dbReference type="SAM" id="MobiDB-lite"/>
    </source>
</evidence>
<comment type="caution">
    <text evidence="5">The sequence shown here is derived from an EMBL/GenBank/DDBJ whole genome shotgun (WGS) entry which is preliminary data.</text>
</comment>
<sequence length="478" mass="52556">MCQVLVDKPARVARVPRSARDPLADDLVSLLKERYNPRSPAHLRRKSKTIVEYIRAQKKDDAELSVGSLVLPRLELLDSLDYGLGMAVLTRYTREFFHPEAVDIWLVFLAFLQSIQFSDSMIQHLVKGRPRLLAHAVSSPAAAPRFLHWLFSLGCEPDAAAKLILRFPNVLKLDLESAIKPRYEALLGTGVPPAKLLQGLVRGPTILGVEPEALLARISYLREVGLSQEEIGNLIPQAPLTLLTSVEHKLVPLVSYLRDELGAPRELILGILARGRLATISAAALRERVEGWGELGFSQEDIRDMLRKYSNFLRVPPRSRRVRAKLAFLEDGDEGLGLPRAALVAHPQYLSYSLMRRVGPRADASLRFGARRIRLGDLGSSDAGFCARLGITVEHLGALADAWQRSPVGRRWAGILGDDLEEGEEPAAEEELSLSSELAKLTVGARAPLTTTPAQLHGIPAPLSGTLPRAPSHETILP</sequence>
<comment type="similarity">
    <text evidence="1">Belongs to the mTERF family.</text>
</comment>
<evidence type="ECO:0000313" key="5">
    <source>
        <dbReference type="EMBL" id="KAK2078657.1"/>
    </source>
</evidence>
<dbReference type="SMART" id="SM00733">
    <property type="entry name" value="Mterf"/>
    <property type="match status" value="4"/>
</dbReference>
<dbReference type="GO" id="GO:0003676">
    <property type="term" value="F:nucleic acid binding"/>
    <property type="evidence" value="ECO:0007669"/>
    <property type="project" value="InterPro"/>
</dbReference>
<keyword evidence="2" id="KW-0806">Transcription termination</keyword>
<dbReference type="InterPro" id="IPR003690">
    <property type="entry name" value="MTERF"/>
</dbReference>
<dbReference type="PANTHER" id="PTHR13068">
    <property type="entry name" value="CGI-12 PROTEIN-RELATED"/>
    <property type="match status" value="1"/>
</dbReference>
<gene>
    <name evidence="5" type="ORF">QBZ16_003497</name>
</gene>
<evidence type="ECO:0000313" key="6">
    <source>
        <dbReference type="Proteomes" id="UP001255856"/>
    </source>
</evidence>
<feature type="region of interest" description="Disordered" evidence="4">
    <location>
        <begin position="452"/>
        <end position="478"/>
    </location>
</feature>
<accession>A0AAD9IMF4</accession>
<dbReference type="Pfam" id="PF02536">
    <property type="entry name" value="mTERF"/>
    <property type="match status" value="1"/>
</dbReference>